<accession>A0AAQ3TU34</accession>
<evidence type="ECO:0000256" key="4">
    <source>
        <dbReference type="SAM" id="MobiDB-lite"/>
    </source>
</evidence>
<dbReference type="InterPro" id="IPR007145">
    <property type="entry name" value="MAP65_Ase1_PRC1"/>
</dbReference>
<proteinExistence type="inferred from homology"/>
<dbReference type="GO" id="GO:0005874">
    <property type="term" value="C:microtubule"/>
    <property type="evidence" value="ECO:0007669"/>
    <property type="project" value="UniProtKB-KW"/>
</dbReference>
<dbReference type="Pfam" id="PF03999">
    <property type="entry name" value="MAP65_ASE1"/>
    <property type="match status" value="2"/>
</dbReference>
<evidence type="ECO:0000313" key="5">
    <source>
        <dbReference type="EMBL" id="WVZ78067.1"/>
    </source>
</evidence>
<gene>
    <name evidence="5" type="ORF">U9M48_025833</name>
</gene>
<comment type="similarity">
    <text evidence="1">Belongs to the MAP65/ASE1 family.</text>
</comment>
<dbReference type="GO" id="GO:0008017">
    <property type="term" value="F:microtubule binding"/>
    <property type="evidence" value="ECO:0007669"/>
    <property type="project" value="InterPro"/>
</dbReference>
<evidence type="ECO:0008006" key="7">
    <source>
        <dbReference type="Google" id="ProtNLM"/>
    </source>
</evidence>
<sequence length="625" mass="70162">MLSLKFRAILFPFQMEPRREELLHELGEMWDEIGEGEEDRRGMLHALEEACLNVYRAKVEQVRQHRAQLRREIADSVAEVAAICATIGEPPATVQTACSSLQGTGSLKEELGSIAPELAEMRRRREERRRQFSDVTERVNRIQHEMMNVAAGGGQPSPAAVVVDSSDLTTTKLEELTAHLQHLLQEKESRTKKVAELVGQLRSSSMVLGMDPREIGGRQAGDISDGAIARLASEIERLREIKRSRMEKLQDLVGSMLELWNLMDTPAEEQRRFQSVACNIAASEDEITDPDALSMAFIHNVGIDLLLPGGQSGHRRSDRPESSEWVQVEAEVVRLERLKECRMKDLVVSKYEALKEIRRRARLPEEDDADAVTMFDAIDSDAERAVILERLEVQISEAKDLEFSRKDVLERVDKWQAALEEESWLEEYNRNENRYNVGKGTHLVLKRAEKARALVSKMPELVVVHRSARQMLNVPRNSWCACVLPVRGPAMAEALTAKVVAWEKERGVKFEYDGEALLEMLEDYSNTRKEKEQERKRQRDQRRLQGAAPAAERDAASPVARPLPKNIKNVTRTLSMGGSAGAGNGSARKAPAASSRPGTPSFLKSPMSARRGGSDEAQMVSDSFE</sequence>
<reference evidence="5 6" key="1">
    <citation type="submission" date="2024-02" db="EMBL/GenBank/DDBJ databases">
        <title>High-quality chromosome-scale genome assembly of Pensacola bahiagrass (Paspalum notatum Flugge var. saurae).</title>
        <authorList>
            <person name="Vega J.M."/>
            <person name="Podio M."/>
            <person name="Orjuela J."/>
            <person name="Siena L.A."/>
            <person name="Pessino S.C."/>
            <person name="Combes M.C."/>
            <person name="Mariac C."/>
            <person name="Albertini E."/>
            <person name="Pupilli F."/>
            <person name="Ortiz J.P.A."/>
            <person name="Leblanc O."/>
        </authorList>
    </citation>
    <scope>NUCLEOTIDE SEQUENCE [LARGE SCALE GENOMIC DNA]</scope>
    <source>
        <strain evidence="5">R1</strain>
        <tissue evidence="5">Leaf</tissue>
    </source>
</reference>
<dbReference type="AlphaFoldDB" id="A0AAQ3TU34"/>
<dbReference type="GO" id="GO:0005737">
    <property type="term" value="C:cytoplasm"/>
    <property type="evidence" value="ECO:0007669"/>
    <property type="project" value="TreeGrafter"/>
</dbReference>
<evidence type="ECO:0000256" key="2">
    <source>
        <dbReference type="ARBA" id="ARBA00022701"/>
    </source>
</evidence>
<feature type="coiled-coil region" evidence="3">
    <location>
        <begin position="52"/>
        <end position="79"/>
    </location>
</feature>
<name>A0AAQ3TU34_PASNO</name>
<evidence type="ECO:0000313" key="6">
    <source>
        <dbReference type="Proteomes" id="UP001341281"/>
    </source>
</evidence>
<organism evidence="5 6">
    <name type="scientific">Paspalum notatum var. saurae</name>
    <dbReference type="NCBI Taxonomy" id="547442"/>
    <lineage>
        <taxon>Eukaryota</taxon>
        <taxon>Viridiplantae</taxon>
        <taxon>Streptophyta</taxon>
        <taxon>Embryophyta</taxon>
        <taxon>Tracheophyta</taxon>
        <taxon>Spermatophyta</taxon>
        <taxon>Magnoliopsida</taxon>
        <taxon>Liliopsida</taxon>
        <taxon>Poales</taxon>
        <taxon>Poaceae</taxon>
        <taxon>PACMAD clade</taxon>
        <taxon>Panicoideae</taxon>
        <taxon>Andropogonodae</taxon>
        <taxon>Paspaleae</taxon>
        <taxon>Paspalinae</taxon>
        <taxon>Paspalum</taxon>
    </lineage>
</organism>
<dbReference type="PANTHER" id="PTHR19321:SF13">
    <property type="entry name" value="OS02G0126300 PROTEIN"/>
    <property type="match status" value="1"/>
</dbReference>
<feature type="region of interest" description="Disordered" evidence="4">
    <location>
        <begin position="526"/>
        <end position="625"/>
    </location>
</feature>
<evidence type="ECO:0000256" key="1">
    <source>
        <dbReference type="ARBA" id="ARBA00006187"/>
    </source>
</evidence>
<dbReference type="GO" id="GO:0000226">
    <property type="term" value="P:microtubule cytoskeleton organization"/>
    <property type="evidence" value="ECO:0007669"/>
    <property type="project" value="InterPro"/>
</dbReference>
<feature type="compositionally biased region" description="Basic and acidic residues" evidence="4">
    <location>
        <begin position="526"/>
        <end position="543"/>
    </location>
</feature>
<dbReference type="Proteomes" id="UP001341281">
    <property type="component" value="Chromosome 05"/>
</dbReference>
<dbReference type="Gene3D" id="1.20.58.1520">
    <property type="match status" value="1"/>
</dbReference>
<evidence type="ECO:0000256" key="3">
    <source>
        <dbReference type="SAM" id="Coils"/>
    </source>
</evidence>
<keyword evidence="2" id="KW-0493">Microtubule</keyword>
<dbReference type="EMBL" id="CP144749">
    <property type="protein sequence ID" value="WVZ78067.1"/>
    <property type="molecule type" value="Genomic_DNA"/>
</dbReference>
<feature type="compositionally biased region" description="Low complexity" evidence="4">
    <location>
        <begin position="585"/>
        <end position="597"/>
    </location>
</feature>
<keyword evidence="3" id="KW-0175">Coiled coil</keyword>
<protein>
    <recommendedName>
        <fullName evidence="7">65-kDa microtubule-associated protein 3</fullName>
    </recommendedName>
</protein>
<dbReference type="GO" id="GO:0005819">
    <property type="term" value="C:spindle"/>
    <property type="evidence" value="ECO:0007669"/>
    <property type="project" value="TreeGrafter"/>
</dbReference>
<dbReference type="PANTHER" id="PTHR19321">
    <property type="entry name" value="PROTEIN REGULATOR OF CYTOKINESIS 1 PRC1-RELATED"/>
    <property type="match status" value="1"/>
</dbReference>
<keyword evidence="6" id="KW-1185">Reference proteome</keyword>